<evidence type="ECO:0000313" key="2">
    <source>
        <dbReference type="EMBL" id="MBA8952444.1"/>
    </source>
</evidence>
<accession>A0A7W3LQL4</accession>
<dbReference type="AlphaFoldDB" id="A0A7W3LQL4"/>
<dbReference type="Proteomes" id="UP000572680">
    <property type="component" value="Unassembled WGS sequence"/>
</dbReference>
<dbReference type="Pfam" id="PF09836">
    <property type="entry name" value="DUF2063"/>
    <property type="match status" value="1"/>
</dbReference>
<name>A0A7W3LQL4_ACTNM</name>
<organism evidence="2 3">
    <name type="scientific">Actinomadura namibiensis</name>
    <dbReference type="NCBI Taxonomy" id="182080"/>
    <lineage>
        <taxon>Bacteria</taxon>
        <taxon>Bacillati</taxon>
        <taxon>Actinomycetota</taxon>
        <taxon>Actinomycetes</taxon>
        <taxon>Streptosporangiales</taxon>
        <taxon>Thermomonosporaceae</taxon>
        <taxon>Actinomadura</taxon>
    </lineage>
</organism>
<keyword evidence="3" id="KW-1185">Reference proteome</keyword>
<gene>
    <name evidence="2" type="ORF">HNR61_004090</name>
</gene>
<dbReference type="Gene3D" id="1.10.150.690">
    <property type="entry name" value="DUF2063"/>
    <property type="match status" value="1"/>
</dbReference>
<protein>
    <recommendedName>
        <fullName evidence="1">Putative DNA-binding domain-containing protein</fullName>
    </recommendedName>
</protein>
<evidence type="ECO:0000259" key="1">
    <source>
        <dbReference type="Pfam" id="PF09836"/>
    </source>
</evidence>
<evidence type="ECO:0000313" key="3">
    <source>
        <dbReference type="Proteomes" id="UP000572680"/>
    </source>
</evidence>
<dbReference type="InterPro" id="IPR018640">
    <property type="entry name" value="DUF2063"/>
</dbReference>
<feature type="domain" description="Putative DNA-binding" evidence="1">
    <location>
        <begin position="17"/>
        <end position="107"/>
    </location>
</feature>
<dbReference type="InterPro" id="IPR044922">
    <property type="entry name" value="DUF2063_N_sf"/>
</dbReference>
<dbReference type="RefSeq" id="WP_182844743.1">
    <property type="nucleotide sequence ID" value="NZ_BAAALP010000032.1"/>
</dbReference>
<proteinExistence type="predicted"/>
<reference evidence="2 3" key="1">
    <citation type="submission" date="2020-08" db="EMBL/GenBank/DDBJ databases">
        <title>Genomic Encyclopedia of Type Strains, Phase IV (KMG-IV): sequencing the most valuable type-strain genomes for metagenomic binning, comparative biology and taxonomic classification.</title>
        <authorList>
            <person name="Goeker M."/>
        </authorList>
    </citation>
    <scope>NUCLEOTIDE SEQUENCE [LARGE SCALE GENOMIC DNA]</scope>
    <source>
        <strain evidence="2 3">DSM 44197</strain>
    </source>
</reference>
<sequence>MARPDDEPSLAAAERWLRDAIMAPGGPTGPAAAMLAETPSLSAGQRLDIYRHGYRERLLETMRHQYPALRVLLGPELFDEFAAGYLDARPSRSYTLARLGEGFADHLDACRPDRGLPPSEREPWIDLMIDLARYELAFARVCDGPGLEGRQAVEWSPTPWPAADIGGLTATPAPCLRLLRVRAPVHRYHDDVRRRRRPGPPPPEPAHLVLFRRDYRVLTTPITAGAFALLDALIRGASLERAAVVGSVDLGEAHRHLRGWAARGWLRVLRGAPSRAVPHGTARSAHIQPS</sequence>
<comment type="caution">
    <text evidence="2">The sequence shown here is derived from an EMBL/GenBank/DDBJ whole genome shotgun (WGS) entry which is preliminary data.</text>
</comment>
<dbReference type="EMBL" id="JACJIA010000005">
    <property type="protein sequence ID" value="MBA8952444.1"/>
    <property type="molecule type" value="Genomic_DNA"/>
</dbReference>